<accession>F6HZT5</accession>
<dbReference type="EMBL" id="FN596502">
    <property type="protein sequence ID" value="CCB60201.1"/>
    <property type="molecule type" value="Genomic_DNA"/>
</dbReference>
<keyword evidence="2" id="KW-1185">Reference proteome</keyword>
<gene>
    <name evidence="1" type="ordered locus">VIT_07s0005g04780</name>
</gene>
<proteinExistence type="predicted"/>
<protein>
    <submittedName>
        <fullName evidence="1">Uncharacterized protein</fullName>
    </submittedName>
</protein>
<sequence>MLRENVRDGGDDRSGVRCNGGRWMGMMRKGSWEDDSNVHRLDRRGQLFGLKSQWKWASQAELRRSLKLRSSETYDALESVCIGLRSIIWGTSSC</sequence>
<evidence type="ECO:0000313" key="2">
    <source>
        <dbReference type="Proteomes" id="UP000009183"/>
    </source>
</evidence>
<evidence type="ECO:0000313" key="1">
    <source>
        <dbReference type="EMBL" id="CCB60201.1"/>
    </source>
</evidence>
<dbReference type="InParanoid" id="F6HZT5"/>
<dbReference type="PaxDb" id="29760-VIT_07s0005g04780.t01"/>
<name>F6HZT5_VITVI</name>
<dbReference type="Proteomes" id="UP000009183">
    <property type="component" value="Chromosome 7"/>
</dbReference>
<organism evidence="1 2">
    <name type="scientific">Vitis vinifera</name>
    <name type="common">Grape</name>
    <dbReference type="NCBI Taxonomy" id="29760"/>
    <lineage>
        <taxon>Eukaryota</taxon>
        <taxon>Viridiplantae</taxon>
        <taxon>Streptophyta</taxon>
        <taxon>Embryophyta</taxon>
        <taxon>Tracheophyta</taxon>
        <taxon>Spermatophyta</taxon>
        <taxon>Magnoliopsida</taxon>
        <taxon>eudicotyledons</taxon>
        <taxon>Gunneridae</taxon>
        <taxon>Pentapetalae</taxon>
        <taxon>rosids</taxon>
        <taxon>Vitales</taxon>
        <taxon>Vitaceae</taxon>
        <taxon>Viteae</taxon>
        <taxon>Vitis</taxon>
    </lineage>
</organism>
<dbReference type="HOGENOM" id="CLU_2390484_0_0_1"/>
<dbReference type="AlphaFoldDB" id="F6HZT5"/>
<reference evidence="2" key="1">
    <citation type="journal article" date="2007" name="Nature">
        <title>The grapevine genome sequence suggests ancestral hexaploidization in major angiosperm phyla.</title>
        <authorList>
            <consortium name="The French-Italian Public Consortium for Grapevine Genome Characterization."/>
            <person name="Jaillon O."/>
            <person name="Aury J.-M."/>
            <person name="Noel B."/>
            <person name="Policriti A."/>
            <person name="Clepet C."/>
            <person name="Casagrande A."/>
            <person name="Choisne N."/>
            <person name="Aubourg S."/>
            <person name="Vitulo N."/>
            <person name="Jubin C."/>
            <person name="Vezzi A."/>
            <person name="Legeai F."/>
            <person name="Hugueney P."/>
            <person name="Dasilva C."/>
            <person name="Horner D."/>
            <person name="Mica E."/>
            <person name="Jublot D."/>
            <person name="Poulain J."/>
            <person name="Bruyere C."/>
            <person name="Billault A."/>
            <person name="Segurens B."/>
            <person name="Gouyvenoux M."/>
            <person name="Ugarte E."/>
            <person name="Cattonaro F."/>
            <person name="Anthouard V."/>
            <person name="Vico V."/>
            <person name="Del Fabbro C."/>
            <person name="Alaux M."/>
            <person name="Di Gaspero G."/>
            <person name="Dumas V."/>
            <person name="Felice N."/>
            <person name="Paillard S."/>
            <person name="Juman I."/>
            <person name="Moroldo M."/>
            <person name="Scalabrin S."/>
            <person name="Canaguier A."/>
            <person name="Le Clainche I."/>
            <person name="Malacrida G."/>
            <person name="Durand E."/>
            <person name="Pesole G."/>
            <person name="Laucou V."/>
            <person name="Chatelet P."/>
            <person name="Merdinoglu D."/>
            <person name="Delledonne M."/>
            <person name="Pezzotti M."/>
            <person name="Lecharny A."/>
            <person name="Scarpelli C."/>
            <person name="Artiguenave F."/>
            <person name="Pe M.E."/>
            <person name="Valle G."/>
            <person name="Morgante M."/>
            <person name="Caboche M."/>
            <person name="Adam-Blondon A.-F."/>
            <person name="Weissenbach J."/>
            <person name="Quetier F."/>
            <person name="Wincker P."/>
        </authorList>
    </citation>
    <scope>NUCLEOTIDE SEQUENCE [LARGE SCALE GENOMIC DNA]</scope>
    <source>
        <strain evidence="2">cv. Pinot noir / PN40024</strain>
    </source>
</reference>